<accession>M0A5Y6</accession>
<sequence length="187" mass="21247">MARATVAATIRGSRSVDVNVFIRVLAVTVDDVSVIKCVVLVEWIVGKKSVSVDGQWLLLAVYKKETNHRFIGGFRGDYVSVAGATIDDCELGWFVLFVRSLSAPEEATRARRPVALAVFHPHRDVDFVDLDRTNEVERRCVERFMKALDVLVDRFVLDVDFELKLTETRVRPKKRVNREQPLSECNL</sequence>
<organism evidence="1 2">
    <name type="scientific">Natrialba taiwanensis DSM 12281</name>
    <dbReference type="NCBI Taxonomy" id="1230458"/>
    <lineage>
        <taxon>Archaea</taxon>
        <taxon>Methanobacteriati</taxon>
        <taxon>Methanobacteriota</taxon>
        <taxon>Stenosarchaea group</taxon>
        <taxon>Halobacteria</taxon>
        <taxon>Halobacteriales</taxon>
        <taxon>Natrialbaceae</taxon>
        <taxon>Natrialba</taxon>
    </lineage>
</organism>
<evidence type="ECO:0000313" key="1">
    <source>
        <dbReference type="EMBL" id="ELY93761.1"/>
    </source>
</evidence>
<dbReference type="PATRIC" id="fig|1230458.4.peg.1553"/>
<dbReference type="AlphaFoldDB" id="M0A5Y6"/>
<dbReference type="EMBL" id="AOIL01000019">
    <property type="protein sequence ID" value="ELY93761.1"/>
    <property type="molecule type" value="Genomic_DNA"/>
</dbReference>
<name>M0A5Y6_9EURY</name>
<dbReference type="Proteomes" id="UP000011648">
    <property type="component" value="Unassembled WGS sequence"/>
</dbReference>
<protein>
    <submittedName>
        <fullName evidence="1">Uncharacterized protein</fullName>
    </submittedName>
</protein>
<gene>
    <name evidence="1" type="ORF">C484_07771</name>
</gene>
<keyword evidence="2" id="KW-1185">Reference proteome</keyword>
<proteinExistence type="predicted"/>
<comment type="caution">
    <text evidence="1">The sequence shown here is derived from an EMBL/GenBank/DDBJ whole genome shotgun (WGS) entry which is preliminary data.</text>
</comment>
<evidence type="ECO:0000313" key="2">
    <source>
        <dbReference type="Proteomes" id="UP000011648"/>
    </source>
</evidence>
<reference evidence="1 2" key="1">
    <citation type="journal article" date="2014" name="PLoS Genet.">
        <title>Phylogenetically driven sequencing of extremely halophilic archaea reveals strategies for static and dynamic osmo-response.</title>
        <authorList>
            <person name="Becker E.A."/>
            <person name="Seitzer P.M."/>
            <person name="Tritt A."/>
            <person name="Larsen D."/>
            <person name="Krusor M."/>
            <person name="Yao A.I."/>
            <person name="Wu D."/>
            <person name="Madern D."/>
            <person name="Eisen J.A."/>
            <person name="Darling A.E."/>
            <person name="Facciotti M.T."/>
        </authorList>
    </citation>
    <scope>NUCLEOTIDE SEQUENCE [LARGE SCALE GENOMIC DNA]</scope>
    <source>
        <strain evidence="1 2">DSM 12281</strain>
    </source>
</reference>